<dbReference type="GO" id="GO:0006511">
    <property type="term" value="P:ubiquitin-dependent protein catabolic process"/>
    <property type="evidence" value="ECO:0007669"/>
    <property type="project" value="TreeGrafter"/>
</dbReference>
<evidence type="ECO:0000313" key="6">
    <source>
        <dbReference type="EMBL" id="KAK9683732.1"/>
    </source>
</evidence>
<keyword evidence="2 4" id="KW-0863">Zinc-finger</keyword>
<evidence type="ECO:0000313" key="7">
    <source>
        <dbReference type="Proteomes" id="UP001443914"/>
    </source>
</evidence>
<keyword evidence="7" id="KW-1185">Reference proteome</keyword>
<organism evidence="6 7">
    <name type="scientific">Saponaria officinalis</name>
    <name type="common">Common soapwort</name>
    <name type="synonym">Lychnis saponaria</name>
    <dbReference type="NCBI Taxonomy" id="3572"/>
    <lineage>
        <taxon>Eukaryota</taxon>
        <taxon>Viridiplantae</taxon>
        <taxon>Streptophyta</taxon>
        <taxon>Embryophyta</taxon>
        <taxon>Tracheophyta</taxon>
        <taxon>Spermatophyta</taxon>
        <taxon>Magnoliopsida</taxon>
        <taxon>eudicotyledons</taxon>
        <taxon>Gunneridae</taxon>
        <taxon>Pentapetalae</taxon>
        <taxon>Caryophyllales</taxon>
        <taxon>Caryophyllaceae</taxon>
        <taxon>Caryophylleae</taxon>
        <taxon>Saponaria</taxon>
    </lineage>
</organism>
<proteinExistence type="predicted"/>
<gene>
    <name evidence="6" type="ORF">RND81_10G161200</name>
</gene>
<dbReference type="InterPro" id="IPR051826">
    <property type="entry name" value="E3_ubiquitin-ligase_domain"/>
</dbReference>
<evidence type="ECO:0000256" key="2">
    <source>
        <dbReference type="ARBA" id="ARBA00022771"/>
    </source>
</evidence>
<dbReference type="InterPro" id="IPR013083">
    <property type="entry name" value="Znf_RING/FYVE/PHD"/>
</dbReference>
<feature type="domain" description="RING-type" evidence="5">
    <location>
        <begin position="186"/>
        <end position="231"/>
    </location>
</feature>
<dbReference type="SMART" id="SM00184">
    <property type="entry name" value="RING"/>
    <property type="match status" value="1"/>
</dbReference>
<dbReference type="SMART" id="SM00744">
    <property type="entry name" value="RINGv"/>
    <property type="match status" value="1"/>
</dbReference>
<keyword evidence="1" id="KW-0479">Metal-binding</keyword>
<evidence type="ECO:0000256" key="4">
    <source>
        <dbReference type="PROSITE-ProRule" id="PRU00175"/>
    </source>
</evidence>
<protein>
    <recommendedName>
        <fullName evidence="5">RING-type domain-containing protein</fullName>
    </recommendedName>
</protein>
<accession>A0AAW1I2Y8</accession>
<dbReference type="Gene3D" id="3.30.40.10">
    <property type="entry name" value="Zinc/RING finger domain, C3HC4 (zinc finger)"/>
    <property type="match status" value="1"/>
</dbReference>
<comment type="caution">
    <text evidence="6">The sequence shown here is derived from an EMBL/GenBank/DDBJ whole genome shotgun (WGS) entry which is preliminary data.</text>
</comment>
<dbReference type="SUPFAM" id="SSF57850">
    <property type="entry name" value="RING/U-box"/>
    <property type="match status" value="1"/>
</dbReference>
<dbReference type="InterPro" id="IPR001841">
    <property type="entry name" value="Znf_RING"/>
</dbReference>
<dbReference type="Pfam" id="PF13639">
    <property type="entry name" value="zf-RING_2"/>
    <property type="match status" value="1"/>
</dbReference>
<evidence type="ECO:0000256" key="3">
    <source>
        <dbReference type="ARBA" id="ARBA00022833"/>
    </source>
</evidence>
<keyword evidence="3" id="KW-0862">Zinc</keyword>
<name>A0AAW1I2Y8_SAPOF</name>
<dbReference type="EMBL" id="JBDFQZ010000010">
    <property type="protein sequence ID" value="KAK9683732.1"/>
    <property type="molecule type" value="Genomic_DNA"/>
</dbReference>
<evidence type="ECO:0000259" key="5">
    <source>
        <dbReference type="PROSITE" id="PS50089"/>
    </source>
</evidence>
<dbReference type="InterPro" id="IPR011016">
    <property type="entry name" value="Znf_RING-CH"/>
</dbReference>
<dbReference type="AlphaFoldDB" id="A0AAW1I2Y8"/>
<dbReference type="Proteomes" id="UP001443914">
    <property type="component" value="Unassembled WGS sequence"/>
</dbReference>
<sequence length="241" mass="27923">MTTCRHEYCNGLPSNVGRVLVNLSYEEFQQTIYHDHLGDVVYEGEYRSTTPRTECVDLNPIDLDCPNCTINLYIFSSDTFRSKFEVEFEFFQEEANLSIELREKARQASRRHLTLDYLRDRRDMERVTMIEHVIERRYTKQYHQGRGGDAVAWAAALSSELATVFGRFDRVELLEGGGQVNVDKECSICLRGSGGDEGNHRSHVRLPCQHVFHGHCIATWLKKKRSCPMCRLNLVELNNRD</sequence>
<reference evidence="6" key="1">
    <citation type="submission" date="2024-03" db="EMBL/GenBank/DDBJ databases">
        <title>WGS assembly of Saponaria officinalis var. Norfolk2.</title>
        <authorList>
            <person name="Jenkins J."/>
            <person name="Shu S."/>
            <person name="Grimwood J."/>
            <person name="Barry K."/>
            <person name="Goodstein D."/>
            <person name="Schmutz J."/>
            <person name="Leebens-Mack J."/>
            <person name="Osbourn A."/>
        </authorList>
    </citation>
    <scope>NUCLEOTIDE SEQUENCE [LARGE SCALE GENOMIC DNA]</scope>
    <source>
        <strain evidence="6">JIC</strain>
    </source>
</reference>
<dbReference type="GO" id="GO:0061630">
    <property type="term" value="F:ubiquitin protein ligase activity"/>
    <property type="evidence" value="ECO:0007669"/>
    <property type="project" value="TreeGrafter"/>
</dbReference>
<dbReference type="PANTHER" id="PTHR22765">
    <property type="entry name" value="RING FINGER AND PROTEASE ASSOCIATED DOMAIN-CONTAINING"/>
    <property type="match status" value="1"/>
</dbReference>
<dbReference type="GO" id="GO:0008270">
    <property type="term" value="F:zinc ion binding"/>
    <property type="evidence" value="ECO:0007669"/>
    <property type="project" value="UniProtKB-KW"/>
</dbReference>
<evidence type="ECO:0000256" key="1">
    <source>
        <dbReference type="ARBA" id="ARBA00022723"/>
    </source>
</evidence>
<dbReference type="PROSITE" id="PS50089">
    <property type="entry name" value="ZF_RING_2"/>
    <property type="match status" value="1"/>
</dbReference>